<accession>A0ABM9N988</accession>
<evidence type="ECO:0000256" key="2">
    <source>
        <dbReference type="ARBA" id="ARBA00022670"/>
    </source>
</evidence>
<comment type="caution">
    <text evidence="9">The sequence shown here is derived from an EMBL/GenBank/DDBJ whole genome shotgun (WGS) entry which is preliminary data.</text>
</comment>
<evidence type="ECO:0000256" key="7">
    <source>
        <dbReference type="SAM" id="Phobius"/>
    </source>
</evidence>
<keyword evidence="7" id="KW-0812">Transmembrane</keyword>
<dbReference type="PANTHER" id="PTHR22726:SF1">
    <property type="entry name" value="METALLOENDOPEPTIDASE OMA1, MITOCHONDRIAL"/>
    <property type="match status" value="1"/>
</dbReference>
<protein>
    <submittedName>
        <fullName evidence="9">Peptidase</fullName>
    </submittedName>
</protein>
<keyword evidence="3" id="KW-0479">Metal-binding</keyword>
<keyword evidence="4" id="KW-0378">Hydrolase</keyword>
<keyword evidence="2" id="KW-0645">Protease</keyword>
<dbReference type="SUPFAM" id="SSF48452">
    <property type="entry name" value="TPR-like"/>
    <property type="match status" value="1"/>
</dbReference>
<proteinExistence type="predicted"/>
<dbReference type="InterPro" id="IPR051156">
    <property type="entry name" value="Mito/Outer_Membr_Metalloprot"/>
</dbReference>
<organism evidence="9 10">
    <name type="scientific">Candidatus Xenohaliotis californiensis</name>
    <dbReference type="NCBI Taxonomy" id="84677"/>
    <lineage>
        <taxon>Bacteria</taxon>
        <taxon>Pseudomonadati</taxon>
        <taxon>Pseudomonadota</taxon>
        <taxon>Alphaproteobacteria</taxon>
        <taxon>Rickettsiales</taxon>
        <taxon>Anaplasmataceae</taxon>
        <taxon>Candidatus Xenohaliotis</taxon>
    </lineage>
</organism>
<dbReference type="Gene3D" id="3.30.2010.10">
    <property type="entry name" value="Metalloproteases ('zincins'), catalytic domain"/>
    <property type="match status" value="1"/>
</dbReference>
<dbReference type="InterPro" id="IPR011990">
    <property type="entry name" value="TPR-like_helical_dom_sf"/>
</dbReference>
<name>A0ABM9N988_9RICK</name>
<dbReference type="CDD" id="cd07324">
    <property type="entry name" value="M48C_Oma1-like"/>
    <property type="match status" value="1"/>
</dbReference>
<reference evidence="9 10" key="1">
    <citation type="submission" date="2024-01" db="EMBL/GenBank/DDBJ databases">
        <authorList>
            <person name="Kunselman E."/>
        </authorList>
    </citation>
    <scope>NUCLEOTIDE SEQUENCE [LARGE SCALE GENOMIC DNA]</scope>
    <source>
        <strain evidence="9">2 abalone samples</strain>
    </source>
</reference>
<evidence type="ECO:0000256" key="1">
    <source>
        <dbReference type="ARBA" id="ARBA00001947"/>
    </source>
</evidence>
<evidence type="ECO:0000313" key="10">
    <source>
        <dbReference type="Proteomes" id="UP001314181"/>
    </source>
</evidence>
<dbReference type="EMBL" id="CAWVOK010000034">
    <property type="protein sequence ID" value="CAK8163563.1"/>
    <property type="molecule type" value="Genomic_DNA"/>
</dbReference>
<evidence type="ECO:0000313" key="9">
    <source>
        <dbReference type="EMBL" id="CAK8163563.1"/>
    </source>
</evidence>
<keyword evidence="6" id="KW-0482">Metalloprotease</keyword>
<keyword evidence="5" id="KW-0862">Zinc</keyword>
<evidence type="ECO:0000256" key="4">
    <source>
        <dbReference type="ARBA" id="ARBA00022801"/>
    </source>
</evidence>
<sequence>MYTNLIFTDINMDLAVGRKILFFIHILFIIFSHNIHANFIRDEEIESFLHSIVDSLSAVALPDDMKIDVLMVNDPSFNAFVLGGNTIYINSGVFAKVMNCDQLAAILAHELAHIKLGHVARMSEQIRDAKKLLMLVYAGTTLLAVANKGNSMDSAAALWYGGGHMVQANILHHSRTNEAAADMNAVDYMLSTGYNPGEFINLLQVMTKNDSLSSTMNSYLSTHPMNRERLEYIKSYFDSRDLPDRHFNKQFNNKEKEHVFHKIKAKIEAFTGNIDIVKRKYSNDTCISKYAMSIVNYREGSVKEALDYLDLLLNSCYKNDPYIYELKGNLFYSIGNVNKSKENYLTALQVLNSDAFLIKMELAEALKSSSNLDNLDLAIEKLLGVIAIDADNANAWYLLGEVYYNKGDKIDSYIALAEYSLLLNKREMVKHYINLAKKHNNGSNDYDVRINEIEILLHNI</sequence>
<keyword evidence="10" id="KW-1185">Reference proteome</keyword>
<feature type="domain" description="Peptidase M48" evidence="8">
    <location>
        <begin position="44"/>
        <end position="235"/>
    </location>
</feature>
<dbReference type="InterPro" id="IPR001915">
    <property type="entry name" value="Peptidase_M48"/>
</dbReference>
<feature type="transmembrane region" description="Helical" evidence="7">
    <location>
        <begin position="20"/>
        <end position="40"/>
    </location>
</feature>
<evidence type="ECO:0000256" key="3">
    <source>
        <dbReference type="ARBA" id="ARBA00022723"/>
    </source>
</evidence>
<keyword evidence="7" id="KW-0472">Membrane</keyword>
<comment type="cofactor">
    <cofactor evidence="1">
        <name>Zn(2+)</name>
        <dbReference type="ChEBI" id="CHEBI:29105"/>
    </cofactor>
</comment>
<dbReference type="PANTHER" id="PTHR22726">
    <property type="entry name" value="METALLOENDOPEPTIDASE OMA1"/>
    <property type="match status" value="1"/>
</dbReference>
<dbReference type="Gene3D" id="1.25.40.10">
    <property type="entry name" value="Tetratricopeptide repeat domain"/>
    <property type="match status" value="1"/>
</dbReference>
<dbReference type="Pfam" id="PF01435">
    <property type="entry name" value="Peptidase_M48"/>
    <property type="match status" value="1"/>
</dbReference>
<evidence type="ECO:0000256" key="5">
    <source>
        <dbReference type="ARBA" id="ARBA00022833"/>
    </source>
</evidence>
<evidence type="ECO:0000256" key="6">
    <source>
        <dbReference type="ARBA" id="ARBA00023049"/>
    </source>
</evidence>
<gene>
    <name evidence="9" type="ORF">CAXC1_80021</name>
</gene>
<evidence type="ECO:0000259" key="8">
    <source>
        <dbReference type="Pfam" id="PF01435"/>
    </source>
</evidence>
<keyword evidence="7" id="KW-1133">Transmembrane helix</keyword>
<dbReference type="Proteomes" id="UP001314181">
    <property type="component" value="Unassembled WGS sequence"/>
</dbReference>
<dbReference type="Pfam" id="PF13414">
    <property type="entry name" value="TPR_11"/>
    <property type="match status" value="1"/>
</dbReference>